<gene>
    <name evidence="1" type="ORF">PFR002_LOCUS8131</name>
</gene>
<dbReference type="Proteomes" id="UP001159659">
    <property type="component" value="Unassembled WGS sequence"/>
</dbReference>
<proteinExistence type="predicted"/>
<accession>A0AAV0UIG5</accession>
<evidence type="ECO:0000313" key="2">
    <source>
        <dbReference type="Proteomes" id="UP001159659"/>
    </source>
</evidence>
<protein>
    <submittedName>
        <fullName evidence="1">Uncharacterized protein</fullName>
    </submittedName>
</protein>
<reference evidence="1" key="1">
    <citation type="submission" date="2022-12" db="EMBL/GenBank/DDBJ databases">
        <authorList>
            <person name="Webb A."/>
        </authorList>
    </citation>
    <scope>NUCLEOTIDE SEQUENCE</scope>
    <source>
        <strain evidence="1">Pf2</strain>
    </source>
</reference>
<organism evidence="1 2">
    <name type="scientific">Peronospora farinosa</name>
    <dbReference type="NCBI Taxonomy" id="134698"/>
    <lineage>
        <taxon>Eukaryota</taxon>
        <taxon>Sar</taxon>
        <taxon>Stramenopiles</taxon>
        <taxon>Oomycota</taxon>
        <taxon>Peronosporomycetes</taxon>
        <taxon>Peronosporales</taxon>
        <taxon>Peronosporaceae</taxon>
        <taxon>Peronospora</taxon>
    </lineage>
</organism>
<evidence type="ECO:0000313" key="1">
    <source>
        <dbReference type="EMBL" id="CAI5736601.1"/>
    </source>
</evidence>
<name>A0AAV0UIG5_9STRA</name>
<sequence length="100" mass="11019">MMERMISVEVVVRDQVDPIARGLVPELIESFLDFSTSWTVQKAACSGELADFRPRTANHMVGATVGNIIRKQPGGQAMLTLSKEDIVFSVSIDRFQLPPA</sequence>
<comment type="caution">
    <text evidence="1">The sequence shown here is derived from an EMBL/GenBank/DDBJ whole genome shotgun (WGS) entry which is preliminary data.</text>
</comment>
<dbReference type="AlphaFoldDB" id="A0AAV0UIG5"/>
<dbReference type="EMBL" id="CANTFK010000981">
    <property type="protein sequence ID" value="CAI5736601.1"/>
    <property type="molecule type" value="Genomic_DNA"/>
</dbReference>